<dbReference type="EMBL" id="WJXA01000004">
    <property type="protein sequence ID" value="KAF7144492.1"/>
    <property type="molecule type" value="Genomic_DNA"/>
</dbReference>
<evidence type="ECO:0000313" key="2">
    <source>
        <dbReference type="Proteomes" id="UP000626092"/>
    </source>
</evidence>
<comment type="caution">
    <text evidence="1">The sequence shown here is derived from an EMBL/GenBank/DDBJ whole genome shotgun (WGS) entry which is preliminary data.</text>
</comment>
<protein>
    <submittedName>
        <fullName evidence="1">Uncharacterized protein</fullName>
    </submittedName>
</protein>
<gene>
    <name evidence="1" type="ORF">RHSIM_Rhsim04G0041400</name>
</gene>
<evidence type="ECO:0000313" key="1">
    <source>
        <dbReference type="EMBL" id="KAF7144492.1"/>
    </source>
</evidence>
<dbReference type="OrthoDB" id="1807368at2759"/>
<dbReference type="Proteomes" id="UP000626092">
    <property type="component" value="Unassembled WGS sequence"/>
</dbReference>
<proteinExistence type="predicted"/>
<sequence length="123" mass="12904">MATATVSPNTIKIVVDITGPGIGAFWLVKVRALRRIHGNGVGCEGGFILVLVEEEDGGLGVVVEGVEGGGDRGTDVGGDEGLGDFVGNEVEFPMPEKKRVWVKRTIWGKDRSGGGGRFPIVLD</sequence>
<organism evidence="1 2">
    <name type="scientific">Rhododendron simsii</name>
    <name type="common">Sims's rhododendron</name>
    <dbReference type="NCBI Taxonomy" id="118357"/>
    <lineage>
        <taxon>Eukaryota</taxon>
        <taxon>Viridiplantae</taxon>
        <taxon>Streptophyta</taxon>
        <taxon>Embryophyta</taxon>
        <taxon>Tracheophyta</taxon>
        <taxon>Spermatophyta</taxon>
        <taxon>Magnoliopsida</taxon>
        <taxon>eudicotyledons</taxon>
        <taxon>Gunneridae</taxon>
        <taxon>Pentapetalae</taxon>
        <taxon>asterids</taxon>
        <taxon>Ericales</taxon>
        <taxon>Ericaceae</taxon>
        <taxon>Ericoideae</taxon>
        <taxon>Rhodoreae</taxon>
        <taxon>Rhododendron</taxon>
    </lineage>
</organism>
<name>A0A834LR97_RHOSS</name>
<dbReference type="AlphaFoldDB" id="A0A834LR97"/>
<reference evidence="1" key="1">
    <citation type="submission" date="2019-11" db="EMBL/GenBank/DDBJ databases">
        <authorList>
            <person name="Liu Y."/>
            <person name="Hou J."/>
            <person name="Li T.-Q."/>
            <person name="Guan C.-H."/>
            <person name="Wu X."/>
            <person name="Wu H.-Z."/>
            <person name="Ling F."/>
            <person name="Zhang R."/>
            <person name="Shi X.-G."/>
            <person name="Ren J.-P."/>
            <person name="Chen E.-F."/>
            <person name="Sun J.-M."/>
        </authorList>
    </citation>
    <scope>NUCLEOTIDE SEQUENCE</scope>
    <source>
        <strain evidence="1">Adult_tree_wgs_1</strain>
        <tissue evidence="1">Leaves</tissue>
    </source>
</reference>
<accession>A0A834LR97</accession>
<keyword evidence="2" id="KW-1185">Reference proteome</keyword>